<keyword evidence="2" id="KW-1185">Reference proteome</keyword>
<accession>A0A8H2K5K2</accession>
<dbReference type="AlphaFoldDB" id="A0A8H2K5K2"/>
<evidence type="ECO:0000313" key="2">
    <source>
        <dbReference type="Proteomes" id="UP000316560"/>
    </source>
</evidence>
<evidence type="ECO:0000313" key="1">
    <source>
        <dbReference type="EMBL" id="TQO19114.1"/>
    </source>
</evidence>
<gene>
    <name evidence="1" type="ORF">FB472_0652</name>
</gene>
<proteinExistence type="predicted"/>
<reference evidence="1 2" key="1">
    <citation type="submission" date="2019-06" db="EMBL/GenBank/DDBJ databases">
        <title>Sequencing the genomes of 1000 actinobacteria strains.</title>
        <authorList>
            <person name="Klenk H.-P."/>
        </authorList>
    </citation>
    <scope>NUCLEOTIDE SEQUENCE [LARGE SCALE GENOMIC DNA]</scope>
    <source>
        <strain evidence="1 2">DSM 21947</strain>
    </source>
</reference>
<name>A0A8H2K5K2_9MICO</name>
<comment type="caution">
    <text evidence="1">The sequence shown here is derived from an EMBL/GenBank/DDBJ whole genome shotgun (WGS) entry which is preliminary data.</text>
</comment>
<dbReference type="EMBL" id="VFRA01000001">
    <property type="protein sequence ID" value="TQO19114.1"/>
    <property type="molecule type" value="Genomic_DNA"/>
</dbReference>
<evidence type="ECO:0008006" key="3">
    <source>
        <dbReference type="Google" id="ProtNLM"/>
    </source>
</evidence>
<sequence length="164" mass="17511">MLRLSRFASFCRRVRTRMSWLRQEQGSASLEFITVGMVMLVPLVYLVLTMAAIQSGALAAEGAARQAARVFVQAENLEKAESAAARAIEFALDNHNVVAAAAQVSITCAPDPNDCLTRHGYVTVQVAITIDLPLAPPVLSGAFPLQVPLDAAATQQVSQFSGAR</sequence>
<organism evidence="1 2">
    <name type="scientific">Rhodoglobus vestalii</name>
    <dbReference type="NCBI Taxonomy" id="193384"/>
    <lineage>
        <taxon>Bacteria</taxon>
        <taxon>Bacillati</taxon>
        <taxon>Actinomycetota</taxon>
        <taxon>Actinomycetes</taxon>
        <taxon>Micrococcales</taxon>
        <taxon>Microbacteriaceae</taxon>
        <taxon>Rhodoglobus</taxon>
    </lineage>
</organism>
<protein>
    <recommendedName>
        <fullName evidence="3">Flp pilus assembly protein TadG</fullName>
    </recommendedName>
</protein>
<dbReference type="Proteomes" id="UP000316560">
    <property type="component" value="Unassembled WGS sequence"/>
</dbReference>